<dbReference type="KEGG" id="mpro:BJP34_22920"/>
<feature type="region of interest" description="Disordered" evidence="7">
    <location>
        <begin position="1"/>
        <end position="21"/>
    </location>
</feature>
<dbReference type="GO" id="GO:0015979">
    <property type="term" value="P:photosynthesis"/>
    <property type="evidence" value="ECO:0007669"/>
    <property type="project" value="UniProtKB-KW"/>
</dbReference>
<name>A0A1D8TWF0_9CYAN</name>
<proteinExistence type="inferred from homology"/>
<feature type="compositionally biased region" description="Polar residues" evidence="7">
    <location>
        <begin position="11"/>
        <end position="21"/>
    </location>
</feature>
<sequence length="364" mass="41180">MTEVPPGSPESHPQTNSEQINTEDLLTLLRRKECNWVEWGKACQQLQKAGYSSQVIFEETGFEPIQQNQVMVASQVYTSLITVGVSDQVRSRFESTGSDSLYELRILTQEERAAAAEFLVARNLNSEGAHEVAKALKTFSRRSRPPEGFTNHPGDAVAYQYWKLAKQHNDLQERSRLIARGLMFAHTQQARQQIEELLTGAFGSTQRPAPRLPIYRLEAEEDLPRLLPVVGSLPLTIADLNQVPKTDYTGAFSIVKGLREQTFVAVPGWQVVLKAQDPVVILCNSNQLPIQQNNKPEEILLIIDRSQQQWDGDSYFLVEESGQLEIKWFPDSPDVSFLGRLILLLRPKKILDEALSQDVWQIDE</sequence>
<dbReference type="GO" id="GO:0015977">
    <property type="term" value="P:carbon fixation"/>
    <property type="evidence" value="ECO:0007669"/>
    <property type="project" value="UniProtKB-UniRule"/>
</dbReference>
<evidence type="ECO:0000256" key="6">
    <source>
        <dbReference type="HAMAP-Rule" id="MF_00856"/>
    </source>
</evidence>
<evidence type="ECO:0000256" key="1">
    <source>
        <dbReference type="ARBA" id="ARBA00022490"/>
    </source>
</evidence>
<reference evidence="12" key="1">
    <citation type="submission" date="2016-10" db="EMBL/GenBank/DDBJ databases">
        <title>Comparative genomics uncovers the prolific and rare metabolic potential of the cyanobacterial genus Moorea.</title>
        <authorList>
            <person name="Leao T."/>
            <person name="Castelao G."/>
            <person name="Korobeynikov A."/>
            <person name="Monroe E.A."/>
            <person name="Podell S."/>
            <person name="Glukhov E."/>
            <person name="Allen E."/>
            <person name="Gerwick W.H."/>
            <person name="Gerwick L."/>
        </authorList>
    </citation>
    <scope>NUCLEOTIDE SEQUENCE [LARGE SCALE GENOMIC DNA]</scope>
    <source>
        <strain evidence="12">PAL-8-15-08-1</strain>
    </source>
</reference>
<comment type="subunit">
    <text evidence="6">Homodimer. Forms an RbcL(8)-Raf1(8) complex. Forms complexes of many stoichiometries with RbcL with and without RbcS. RbcX and Raf1 can bind simultaneously to RbcL.</text>
</comment>
<comment type="similarity">
    <text evidence="6">Belongs to the RAF family.</text>
</comment>
<dbReference type="GO" id="GO:0110102">
    <property type="term" value="P:ribulose bisphosphate carboxylase complex assembly"/>
    <property type="evidence" value="ECO:0007669"/>
    <property type="project" value="UniProtKB-UniRule"/>
</dbReference>
<dbReference type="RefSeq" id="WP_070394334.1">
    <property type="nucleotide sequence ID" value="NZ_CP017599.1"/>
</dbReference>
<keyword evidence="2 6" id="KW-0602">Photosynthesis</keyword>
<feature type="domain" description="Rubisco accumulation factor 1 helix turn helix" evidence="10">
    <location>
        <begin position="22"/>
        <end position="80"/>
    </location>
</feature>
<comment type="function">
    <text evidence="6">A major RuBisCO chaperone. Acts after GroEL-GroES chaperonin to fold and/or assemble the large subunit of RuBisCO (ccbL, rbcL). Cooperates with RbcX in RbcL folding, plays the major role in assembly of dimers into RbcL(8)-Raf1(8) intermediate complexes. RbcS replaces Raf1, leading to holoenzyme formation.</text>
</comment>
<evidence type="ECO:0000256" key="7">
    <source>
        <dbReference type="SAM" id="MobiDB-lite"/>
    </source>
</evidence>
<keyword evidence="4 6" id="KW-0120">Carbon dioxide fixation</keyword>
<feature type="region of interest" description="C-terminal beta-sheet" evidence="6">
    <location>
        <begin position="224"/>
        <end position="350"/>
    </location>
</feature>
<dbReference type="InterPro" id="IPR037494">
    <property type="entry name" value="RAF1"/>
</dbReference>
<feature type="domain" description="Rubisco accumulation factor 1 C-terminal" evidence="8">
    <location>
        <begin position="212"/>
        <end position="349"/>
    </location>
</feature>
<dbReference type="EMBL" id="CP017599">
    <property type="protein sequence ID" value="AOX01904.1"/>
    <property type="molecule type" value="Genomic_DNA"/>
</dbReference>
<dbReference type="AlphaFoldDB" id="A0A1D8TWF0"/>
<dbReference type="Pfam" id="PF18579">
    <property type="entry name" value="Raf1_HTH"/>
    <property type="match status" value="1"/>
</dbReference>
<evidence type="ECO:0000313" key="11">
    <source>
        <dbReference type="EMBL" id="AOX01904.1"/>
    </source>
</evidence>
<evidence type="ECO:0000259" key="9">
    <source>
        <dbReference type="Pfam" id="PF18578"/>
    </source>
</evidence>
<evidence type="ECO:0000256" key="4">
    <source>
        <dbReference type="ARBA" id="ARBA00023300"/>
    </source>
</evidence>
<gene>
    <name evidence="6" type="primary">raf1</name>
    <name evidence="11" type="ORF">BJP34_22920</name>
</gene>
<dbReference type="PANTHER" id="PTHR35299:SF6">
    <property type="entry name" value="RUBISCO ACCUMULATION FACTOR 1"/>
    <property type="match status" value="1"/>
</dbReference>
<protein>
    <recommendedName>
        <fullName evidence="5 6">RuBisCO accumulation factor 1</fullName>
    </recommendedName>
</protein>
<dbReference type="InterPro" id="IPR040858">
    <property type="entry name" value="Raf1_C"/>
</dbReference>
<keyword evidence="3 6" id="KW-0143">Chaperone</keyword>
<dbReference type="InterPro" id="IPR040781">
    <property type="entry name" value="Raf1_HTH"/>
</dbReference>
<accession>A0A1D8TWF0</accession>
<comment type="domain">
    <text evidence="6">Has 3 domains, the N-terminal alpha-helical domain, an extended flexible linker and the C-terminal beta-sheet domain. The 2 C-terminal beta-sheet domains are swapped and pack against each other to form the dimer interface.</text>
</comment>
<dbReference type="GO" id="GO:0005737">
    <property type="term" value="C:cytoplasm"/>
    <property type="evidence" value="ECO:0007669"/>
    <property type="project" value="UniProtKB-SubCell"/>
</dbReference>
<dbReference type="Proteomes" id="UP000177870">
    <property type="component" value="Chromosome"/>
</dbReference>
<dbReference type="Pfam" id="PF18087">
    <property type="entry name" value="RuBisCo_chap_C"/>
    <property type="match status" value="1"/>
</dbReference>
<evidence type="ECO:0000259" key="8">
    <source>
        <dbReference type="Pfam" id="PF18087"/>
    </source>
</evidence>
<evidence type="ECO:0000259" key="10">
    <source>
        <dbReference type="Pfam" id="PF18579"/>
    </source>
</evidence>
<feature type="region of interest" description="N-terminal alpha-helix" evidence="6">
    <location>
        <begin position="19"/>
        <end position="200"/>
    </location>
</feature>
<feature type="domain" description="Rubisco accumulation factor 1 alpha-helical" evidence="9">
    <location>
        <begin position="93"/>
        <end position="198"/>
    </location>
</feature>
<evidence type="ECO:0000256" key="5">
    <source>
        <dbReference type="ARBA" id="ARBA00023859"/>
    </source>
</evidence>
<evidence type="ECO:0000256" key="3">
    <source>
        <dbReference type="ARBA" id="ARBA00023186"/>
    </source>
</evidence>
<organism evidence="11 12">
    <name type="scientific">Moorena producens PAL-8-15-08-1</name>
    <dbReference type="NCBI Taxonomy" id="1458985"/>
    <lineage>
        <taxon>Bacteria</taxon>
        <taxon>Bacillati</taxon>
        <taxon>Cyanobacteriota</taxon>
        <taxon>Cyanophyceae</taxon>
        <taxon>Coleofasciculales</taxon>
        <taxon>Coleofasciculaceae</taxon>
        <taxon>Moorena</taxon>
    </lineage>
</organism>
<evidence type="ECO:0000313" key="12">
    <source>
        <dbReference type="Proteomes" id="UP000177870"/>
    </source>
</evidence>
<dbReference type="PANTHER" id="PTHR35299">
    <property type="entry name" value="RUBISCO ACCUMULATION FACTOR 1"/>
    <property type="match status" value="1"/>
</dbReference>
<evidence type="ECO:0000256" key="2">
    <source>
        <dbReference type="ARBA" id="ARBA00022531"/>
    </source>
</evidence>
<dbReference type="OrthoDB" id="420612at2"/>
<dbReference type="Pfam" id="PF18578">
    <property type="entry name" value="Raf1_N"/>
    <property type="match status" value="1"/>
</dbReference>
<comment type="subcellular location">
    <subcellularLocation>
        <location evidence="6">Cytoplasm</location>
    </subcellularLocation>
</comment>
<dbReference type="HAMAP" id="MF_00856">
    <property type="entry name" value="Raf1"/>
    <property type="match status" value="1"/>
</dbReference>
<dbReference type="InterPro" id="IPR041358">
    <property type="entry name" value="Raf1_N"/>
</dbReference>
<dbReference type="InterPro" id="IPR046382">
    <property type="entry name" value="Raf1_cyn"/>
</dbReference>
<dbReference type="STRING" id="1458985.BJP34_22920"/>
<keyword evidence="1 6" id="KW-0963">Cytoplasm</keyword>